<reference evidence="2" key="1">
    <citation type="submission" date="2021-02" db="EMBL/GenBank/DDBJ databases">
        <authorList>
            <person name="Nowell W R."/>
        </authorList>
    </citation>
    <scope>NUCLEOTIDE SEQUENCE</scope>
</reference>
<evidence type="ECO:0000313" key="3">
    <source>
        <dbReference type="Proteomes" id="UP000682733"/>
    </source>
</evidence>
<comment type="caution">
    <text evidence="2">The sequence shown here is derived from an EMBL/GenBank/DDBJ whole genome shotgun (WGS) entry which is preliminary data.</text>
</comment>
<organism evidence="2 3">
    <name type="scientific">Didymodactylos carnosus</name>
    <dbReference type="NCBI Taxonomy" id="1234261"/>
    <lineage>
        <taxon>Eukaryota</taxon>
        <taxon>Metazoa</taxon>
        <taxon>Spiralia</taxon>
        <taxon>Gnathifera</taxon>
        <taxon>Rotifera</taxon>
        <taxon>Eurotatoria</taxon>
        <taxon>Bdelloidea</taxon>
        <taxon>Philodinida</taxon>
        <taxon>Philodinidae</taxon>
        <taxon>Didymodactylos</taxon>
    </lineage>
</organism>
<evidence type="ECO:0000313" key="2">
    <source>
        <dbReference type="EMBL" id="CAF4238849.1"/>
    </source>
</evidence>
<dbReference type="Gene3D" id="3.90.1570.10">
    <property type="entry name" value="tt1808, chain A"/>
    <property type="match status" value="1"/>
</dbReference>
<gene>
    <name evidence="1" type="ORF">OVA965_LOCUS34511</name>
    <name evidence="2" type="ORF">TMI583_LOCUS35434</name>
</gene>
<evidence type="ECO:0000313" key="1">
    <source>
        <dbReference type="EMBL" id="CAF1442798.1"/>
    </source>
</evidence>
<dbReference type="Proteomes" id="UP000677228">
    <property type="component" value="Unassembled WGS sequence"/>
</dbReference>
<sequence>LDDLILDSIGDGPLKLHQLSESLILFSSAKLSDTIGIHNLYREIYSQLNLDHYFIFTKVSIRYKYQSMKYNTHELVIFNKPLSVIKKSLVSGSVSIIDAANSGVYIVIEYLSPSNRGKDAKYLLNLLARNSIPGYYIVNVKEYMITQYLLISGTTVYEKHIIDTSDLDSIFTLKPLDIKVSGTETEKQFPFSKRELQDQLPFKERKPQTVTGLI</sequence>
<proteinExistence type="predicted"/>
<dbReference type="EMBL" id="CAJOBA010050854">
    <property type="protein sequence ID" value="CAF4238849.1"/>
    <property type="molecule type" value="Genomic_DNA"/>
</dbReference>
<dbReference type="Proteomes" id="UP000682733">
    <property type="component" value="Unassembled WGS sequence"/>
</dbReference>
<name>A0A8S2SS56_9BILA</name>
<dbReference type="InterPro" id="IPR012296">
    <property type="entry name" value="Nuclease_put_TT1808"/>
</dbReference>
<dbReference type="EMBL" id="CAJNOK010029040">
    <property type="protein sequence ID" value="CAF1442798.1"/>
    <property type="molecule type" value="Genomic_DNA"/>
</dbReference>
<protein>
    <submittedName>
        <fullName evidence="2">Uncharacterized protein</fullName>
    </submittedName>
</protein>
<dbReference type="AlphaFoldDB" id="A0A8S2SS56"/>
<feature type="non-terminal residue" evidence="2">
    <location>
        <position position="214"/>
    </location>
</feature>
<accession>A0A8S2SS56</accession>